<gene>
    <name evidence="1" type="ORF">H2O64_18495</name>
</gene>
<sequence length="121" mass="14356">MSSVQLEMIWQHDNVLPYILNELKQYVERITPVHQIYLYGSRAKTPIADWTQLAGKDWDIMMVCSFPIINTYIWTTDRNYHIDLSVIGKSQATELQKYRKDLVELFPNYELNINMNDLKTN</sequence>
<organism evidence="1 2">
    <name type="scientific">Kordia aestuariivivens</name>
    <dbReference type="NCBI Taxonomy" id="2759037"/>
    <lineage>
        <taxon>Bacteria</taxon>
        <taxon>Pseudomonadati</taxon>
        <taxon>Bacteroidota</taxon>
        <taxon>Flavobacteriia</taxon>
        <taxon>Flavobacteriales</taxon>
        <taxon>Flavobacteriaceae</taxon>
        <taxon>Kordia</taxon>
    </lineage>
</organism>
<dbReference type="InterPro" id="IPR043519">
    <property type="entry name" value="NT_sf"/>
</dbReference>
<proteinExistence type="predicted"/>
<accession>A0ABR7QDP2</accession>
<keyword evidence="2" id="KW-1185">Reference proteome</keyword>
<protein>
    <recommendedName>
        <fullName evidence="3">Nucleotidyltransferase domain-containing protein</fullName>
    </recommendedName>
</protein>
<evidence type="ECO:0000313" key="2">
    <source>
        <dbReference type="Proteomes" id="UP000619238"/>
    </source>
</evidence>
<evidence type="ECO:0008006" key="3">
    <source>
        <dbReference type="Google" id="ProtNLM"/>
    </source>
</evidence>
<dbReference type="SUPFAM" id="SSF81301">
    <property type="entry name" value="Nucleotidyltransferase"/>
    <property type="match status" value="1"/>
</dbReference>
<evidence type="ECO:0000313" key="1">
    <source>
        <dbReference type="EMBL" id="MBC8756669.1"/>
    </source>
</evidence>
<dbReference type="Proteomes" id="UP000619238">
    <property type="component" value="Unassembled WGS sequence"/>
</dbReference>
<dbReference type="EMBL" id="JACGWS010000013">
    <property type="protein sequence ID" value="MBC8756669.1"/>
    <property type="molecule type" value="Genomic_DNA"/>
</dbReference>
<dbReference type="RefSeq" id="WP_187563712.1">
    <property type="nucleotide sequence ID" value="NZ_JACGWS010000013.1"/>
</dbReference>
<reference evidence="1 2" key="1">
    <citation type="submission" date="2020-07" db="EMBL/GenBank/DDBJ databases">
        <title>Description of Kordia aestuariivivens sp. nov., isolated from a tidal flat.</title>
        <authorList>
            <person name="Park S."/>
            <person name="Yoon J.-H."/>
        </authorList>
    </citation>
    <scope>NUCLEOTIDE SEQUENCE [LARGE SCALE GENOMIC DNA]</scope>
    <source>
        <strain evidence="1 2">YSTF-M3</strain>
    </source>
</reference>
<name>A0ABR7QDP2_9FLAO</name>
<comment type="caution">
    <text evidence="1">The sequence shown here is derived from an EMBL/GenBank/DDBJ whole genome shotgun (WGS) entry which is preliminary data.</text>
</comment>